<accession>A0ABT5HXP6</accession>
<evidence type="ECO:0000313" key="3">
    <source>
        <dbReference type="Proteomes" id="UP001214854"/>
    </source>
</evidence>
<comment type="caution">
    <text evidence="2">The sequence shown here is derived from an EMBL/GenBank/DDBJ whole genome shotgun (WGS) entry which is preliminary data.</text>
</comment>
<organism evidence="2 3">
    <name type="scientific">Asticcacaulis aquaticus</name>
    <dbReference type="NCBI Taxonomy" id="2984212"/>
    <lineage>
        <taxon>Bacteria</taxon>
        <taxon>Pseudomonadati</taxon>
        <taxon>Pseudomonadota</taxon>
        <taxon>Alphaproteobacteria</taxon>
        <taxon>Caulobacterales</taxon>
        <taxon>Caulobacteraceae</taxon>
        <taxon>Asticcacaulis</taxon>
    </lineage>
</organism>
<feature type="domain" description="Putative DNA-binding" evidence="1">
    <location>
        <begin position="9"/>
        <end position="96"/>
    </location>
</feature>
<proteinExistence type="predicted"/>
<keyword evidence="2" id="KW-0238">DNA-binding</keyword>
<name>A0ABT5HXP6_9CAUL</name>
<sequence length="265" mass="28756">MPEPDLFLDAFAEALSGHDNALLPWWPDRTRGLEGLSVYRNTVAKGLSDALIASYPSVETIVGADWLREAAQVFARDIPPVSGVLVDYGAAFADWLGGFAPASSMPFLPGLARLDRMWTEAHLAADAPAFDPQTLMALSAERFDEVRLSLMPSVRLARFATSLPDLWQALRFQAPADVLELGDAPQSILIWRPFDAVRSRVLCPAASAFLDACHRGDSLAQAAASARTCNPTGDLSACFADLISLNVFTTLIPLEDTHNDRARFV</sequence>
<evidence type="ECO:0000259" key="1">
    <source>
        <dbReference type="Pfam" id="PF09836"/>
    </source>
</evidence>
<gene>
    <name evidence="2" type="ORF">PQU92_13150</name>
</gene>
<dbReference type="Pfam" id="PF09836">
    <property type="entry name" value="DUF2063"/>
    <property type="match status" value="1"/>
</dbReference>
<dbReference type="Gene3D" id="1.10.150.690">
    <property type="entry name" value="DUF2063"/>
    <property type="match status" value="1"/>
</dbReference>
<protein>
    <submittedName>
        <fullName evidence="2">DNA-binding domain-containing protein</fullName>
    </submittedName>
</protein>
<dbReference type="InterPro" id="IPR044922">
    <property type="entry name" value="DUF2063_N_sf"/>
</dbReference>
<reference evidence="2 3" key="1">
    <citation type="submission" date="2023-01" db="EMBL/GenBank/DDBJ databases">
        <title>Novel species of the genus Asticcacaulis isolated from rivers.</title>
        <authorList>
            <person name="Lu H."/>
        </authorList>
    </citation>
    <scope>NUCLEOTIDE SEQUENCE [LARGE SCALE GENOMIC DNA]</scope>
    <source>
        <strain evidence="2 3">BYS171W</strain>
    </source>
</reference>
<dbReference type="InterPro" id="IPR018640">
    <property type="entry name" value="DUF2063"/>
</dbReference>
<dbReference type="Proteomes" id="UP001214854">
    <property type="component" value="Unassembled WGS sequence"/>
</dbReference>
<evidence type="ECO:0000313" key="2">
    <source>
        <dbReference type="EMBL" id="MDC7684231.1"/>
    </source>
</evidence>
<keyword evidence="3" id="KW-1185">Reference proteome</keyword>
<dbReference type="EMBL" id="JAQQKX010000011">
    <property type="protein sequence ID" value="MDC7684231.1"/>
    <property type="molecule type" value="Genomic_DNA"/>
</dbReference>
<dbReference type="GO" id="GO:0003677">
    <property type="term" value="F:DNA binding"/>
    <property type="evidence" value="ECO:0007669"/>
    <property type="project" value="UniProtKB-KW"/>
</dbReference>
<dbReference type="RefSeq" id="WP_272748690.1">
    <property type="nucleotide sequence ID" value="NZ_JAQQKX010000011.1"/>
</dbReference>